<protein>
    <submittedName>
        <fullName evidence="2">Uncharacterized protein</fullName>
    </submittedName>
</protein>
<dbReference type="EMBL" id="RWJF01000001">
    <property type="protein sequence ID" value="RST29679.1"/>
    <property type="molecule type" value="Genomic_DNA"/>
</dbReference>
<reference evidence="2 3" key="1">
    <citation type="submission" date="2018-12" db="EMBL/GenBank/DDBJ databases">
        <title>Sphingomonas sp. HMF7854 Genome sequencing and assembly.</title>
        <authorList>
            <person name="Cha I."/>
            <person name="Kang H."/>
            <person name="Kim H."/>
            <person name="Kang J."/>
            <person name="Joh K."/>
        </authorList>
    </citation>
    <scope>NUCLEOTIDE SEQUENCE [LARGE SCALE GENOMIC DNA]</scope>
    <source>
        <strain evidence="2 3">HMF7854</strain>
    </source>
</reference>
<gene>
    <name evidence="2" type="ORF">HMF7854_01680</name>
</gene>
<evidence type="ECO:0000313" key="3">
    <source>
        <dbReference type="Proteomes" id="UP000274661"/>
    </source>
</evidence>
<dbReference type="RefSeq" id="WP_126717519.1">
    <property type="nucleotide sequence ID" value="NZ_RWJF01000001.1"/>
</dbReference>
<accession>A0A3R9YKM3</accession>
<organism evidence="2 3">
    <name type="scientific">Sphingomonas ginkgonis</name>
    <dbReference type="NCBI Taxonomy" id="2315330"/>
    <lineage>
        <taxon>Bacteria</taxon>
        <taxon>Pseudomonadati</taxon>
        <taxon>Pseudomonadota</taxon>
        <taxon>Alphaproteobacteria</taxon>
        <taxon>Sphingomonadales</taxon>
        <taxon>Sphingomonadaceae</taxon>
        <taxon>Sphingomonas</taxon>
    </lineage>
</organism>
<sequence>MILAPLLAVGLGAAAPDPVSVERAFAADARKLGQWTAFRSYAAPNAVMFVPQQVEADRYLRGRADPPSPLSWQPVVSFQSCDGSLAIDQGPWQDSGSRLGRFTTVWLRAETSAGRRWMWVYDGGETLTRPLARAARAVGRRASCTALPANVPDADSREQGFLPPPDAPMPTAQAHHSADYSLRYAYWSDASGRRTFRAWLWKGRAWQLIIDQKIAA</sequence>
<dbReference type="Proteomes" id="UP000274661">
    <property type="component" value="Unassembled WGS sequence"/>
</dbReference>
<evidence type="ECO:0000256" key="1">
    <source>
        <dbReference type="SAM" id="MobiDB-lite"/>
    </source>
</evidence>
<name>A0A3R9YKM3_9SPHN</name>
<comment type="caution">
    <text evidence="2">The sequence shown here is derived from an EMBL/GenBank/DDBJ whole genome shotgun (WGS) entry which is preliminary data.</text>
</comment>
<feature type="region of interest" description="Disordered" evidence="1">
    <location>
        <begin position="149"/>
        <end position="173"/>
    </location>
</feature>
<proteinExistence type="predicted"/>
<dbReference type="OrthoDB" id="7201546at2"/>
<keyword evidence="3" id="KW-1185">Reference proteome</keyword>
<evidence type="ECO:0000313" key="2">
    <source>
        <dbReference type="EMBL" id="RST29679.1"/>
    </source>
</evidence>
<dbReference type="AlphaFoldDB" id="A0A3R9YKM3"/>